<feature type="transmembrane region" description="Helical" evidence="6">
    <location>
        <begin position="167"/>
        <end position="187"/>
    </location>
</feature>
<dbReference type="GO" id="GO:0005886">
    <property type="term" value="C:plasma membrane"/>
    <property type="evidence" value="ECO:0007669"/>
    <property type="project" value="UniProtKB-SubCell"/>
</dbReference>
<evidence type="ECO:0000256" key="5">
    <source>
        <dbReference type="ARBA" id="ARBA00023136"/>
    </source>
</evidence>
<feature type="transmembrane region" description="Helical" evidence="6">
    <location>
        <begin position="56"/>
        <end position="75"/>
    </location>
</feature>
<dbReference type="InterPro" id="IPR019108">
    <property type="entry name" value="Caa3_assmbl_CtaG-rel"/>
</dbReference>
<comment type="caution">
    <text evidence="8">The sequence shown here is derived from an EMBL/GenBank/DDBJ whole genome shotgun (WGS) entry which is preliminary data.</text>
</comment>
<accession>A0A7Y6NP30</accession>
<proteinExistence type="predicted"/>
<keyword evidence="9" id="KW-1185">Reference proteome</keyword>
<keyword evidence="2" id="KW-1003">Cell membrane</keyword>
<keyword evidence="4 6" id="KW-1133">Transmembrane helix</keyword>
<protein>
    <submittedName>
        <fullName evidence="8">Cytochrome c oxidase assembly protein</fullName>
    </submittedName>
</protein>
<gene>
    <name evidence="8" type="ORF">HQN59_13420</name>
</gene>
<evidence type="ECO:0000256" key="4">
    <source>
        <dbReference type="ARBA" id="ARBA00022989"/>
    </source>
</evidence>
<dbReference type="Proteomes" id="UP000529637">
    <property type="component" value="Unassembled WGS sequence"/>
</dbReference>
<evidence type="ECO:0000256" key="3">
    <source>
        <dbReference type="ARBA" id="ARBA00022692"/>
    </source>
</evidence>
<dbReference type="AlphaFoldDB" id="A0A7Y6NP30"/>
<sequence>MRQDERARLAAGGTSERRPRLRCAVAALLAACPALAFAHAAEAGRPALAWTFEPWVIALLALSGGAYAVGVARLWSHAGAGRGLGARAAAAFACGWIVLVIALVSPVDALGGHLFAAHMVQHELLMVVAAPLLVMGRPLAAWSWALPAGWRAPTGRFFHRPAWRAPWLVLTGALAAWLLHALALWLWHVPAWFDAALAHPGMHTLQHLAFVVTALLFWWSVLGVVTRQDRAIALASLFTTMLHTGALGALLALAPLPWYSAYAETTLAFGMTPLEDQQLGGLVMWVPAGVVYVGCALVLAAQLLGRRPLARRAGTA</sequence>
<dbReference type="Pfam" id="PF09678">
    <property type="entry name" value="Caa3_CtaG"/>
    <property type="match status" value="1"/>
</dbReference>
<feature type="transmembrane region" description="Helical" evidence="6">
    <location>
        <begin position="84"/>
        <end position="104"/>
    </location>
</feature>
<comment type="subcellular location">
    <subcellularLocation>
        <location evidence="1">Cell membrane</location>
        <topology evidence="1">Multi-pass membrane protein</topology>
    </subcellularLocation>
</comment>
<evidence type="ECO:0000256" key="2">
    <source>
        <dbReference type="ARBA" id="ARBA00022475"/>
    </source>
</evidence>
<evidence type="ECO:0000256" key="7">
    <source>
        <dbReference type="SAM" id="SignalP"/>
    </source>
</evidence>
<feature type="chain" id="PRO_5031023271" evidence="7">
    <location>
        <begin position="39"/>
        <end position="316"/>
    </location>
</feature>
<reference evidence="8 9" key="1">
    <citation type="submission" date="2020-06" db="EMBL/GenBank/DDBJ databases">
        <title>Schlegella sp. ID0723 isolated from air conditioner.</title>
        <authorList>
            <person name="Kim D.Y."/>
            <person name="Kim D.-U."/>
        </authorList>
    </citation>
    <scope>NUCLEOTIDE SEQUENCE [LARGE SCALE GENOMIC DNA]</scope>
    <source>
        <strain evidence="8 9">ID0723</strain>
    </source>
</reference>
<organism evidence="8 9">
    <name type="scientific">Piscinibacter koreensis</name>
    <dbReference type="NCBI Taxonomy" id="2742824"/>
    <lineage>
        <taxon>Bacteria</taxon>
        <taxon>Pseudomonadati</taxon>
        <taxon>Pseudomonadota</taxon>
        <taxon>Betaproteobacteria</taxon>
        <taxon>Burkholderiales</taxon>
        <taxon>Sphaerotilaceae</taxon>
        <taxon>Piscinibacter</taxon>
    </lineage>
</organism>
<feature type="signal peptide" evidence="7">
    <location>
        <begin position="1"/>
        <end position="38"/>
    </location>
</feature>
<feature type="transmembrane region" description="Helical" evidence="6">
    <location>
        <begin position="279"/>
        <end position="304"/>
    </location>
</feature>
<feature type="transmembrane region" description="Helical" evidence="6">
    <location>
        <begin position="207"/>
        <end position="225"/>
    </location>
</feature>
<evidence type="ECO:0000256" key="6">
    <source>
        <dbReference type="SAM" id="Phobius"/>
    </source>
</evidence>
<feature type="transmembrane region" description="Helical" evidence="6">
    <location>
        <begin position="232"/>
        <end position="259"/>
    </location>
</feature>
<name>A0A7Y6NP30_9BURK</name>
<evidence type="ECO:0000256" key="1">
    <source>
        <dbReference type="ARBA" id="ARBA00004651"/>
    </source>
</evidence>
<feature type="transmembrane region" description="Helical" evidence="6">
    <location>
        <begin position="124"/>
        <end position="146"/>
    </location>
</feature>
<evidence type="ECO:0000313" key="9">
    <source>
        <dbReference type="Proteomes" id="UP000529637"/>
    </source>
</evidence>
<keyword evidence="7" id="KW-0732">Signal</keyword>
<evidence type="ECO:0000313" key="8">
    <source>
        <dbReference type="EMBL" id="NUZ06763.1"/>
    </source>
</evidence>
<keyword evidence="5 6" id="KW-0472">Membrane</keyword>
<dbReference type="EMBL" id="JABWMJ010000006">
    <property type="protein sequence ID" value="NUZ06763.1"/>
    <property type="molecule type" value="Genomic_DNA"/>
</dbReference>
<keyword evidence="3 6" id="KW-0812">Transmembrane</keyword>